<sequence>MMTHLGEMEEELDEGVVADHLRGHDMNSFRDHGYLQFANFDKTEQNWMNSISHQRNPVEESSPQARSHLSPEPSSELASVSNVIKFLPFFCFHSDPLSLMLSMHKPPLAPQ</sequence>
<name>A0A8E0SAG1_9TREM</name>
<dbReference type="OrthoDB" id="6242697at2759"/>
<organism evidence="2 3">
    <name type="scientific">Fasciolopsis buskii</name>
    <dbReference type="NCBI Taxonomy" id="27845"/>
    <lineage>
        <taxon>Eukaryota</taxon>
        <taxon>Metazoa</taxon>
        <taxon>Spiralia</taxon>
        <taxon>Lophotrochozoa</taxon>
        <taxon>Platyhelminthes</taxon>
        <taxon>Trematoda</taxon>
        <taxon>Digenea</taxon>
        <taxon>Plagiorchiida</taxon>
        <taxon>Echinostomata</taxon>
        <taxon>Echinostomatoidea</taxon>
        <taxon>Fasciolidae</taxon>
        <taxon>Fasciolopsis</taxon>
    </lineage>
</organism>
<evidence type="ECO:0000256" key="1">
    <source>
        <dbReference type="SAM" id="MobiDB-lite"/>
    </source>
</evidence>
<comment type="caution">
    <text evidence="2">The sequence shown here is derived from an EMBL/GenBank/DDBJ whole genome shotgun (WGS) entry which is preliminary data.</text>
</comment>
<reference evidence="2" key="1">
    <citation type="submission" date="2019-05" db="EMBL/GenBank/DDBJ databases">
        <title>Annotation for the trematode Fasciolopsis buski.</title>
        <authorList>
            <person name="Choi Y.-J."/>
        </authorList>
    </citation>
    <scope>NUCLEOTIDE SEQUENCE</scope>
    <source>
        <strain evidence="2">HT</strain>
        <tissue evidence="2">Whole worm</tissue>
    </source>
</reference>
<evidence type="ECO:0000313" key="2">
    <source>
        <dbReference type="EMBL" id="KAA0200458.1"/>
    </source>
</evidence>
<keyword evidence="3" id="KW-1185">Reference proteome</keyword>
<gene>
    <name evidence="2" type="ORF">FBUS_03292</name>
</gene>
<proteinExistence type="predicted"/>
<dbReference type="AlphaFoldDB" id="A0A8E0SAG1"/>
<evidence type="ECO:0000313" key="3">
    <source>
        <dbReference type="Proteomes" id="UP000728185"/>
    </source>
</evidence>
<protein>
    <submittedName>
        <fullName evidence="2">Uncharacterized protein</fullName>
    </submittedName>
</protein>
<dbReference type="Proteomes" id="UP000728185">
    <property type="component" value="Unassembled WGS sequence"/>
</dbReference>
<accession>A0A8E0SAG1</accession>
<dbReference type="EMBL" id="LUCM01000515">
    <property type="protein sequence ID" value="KAA0200458.1"/>
    <property type="molecule type" value="Genomic_DNA"/>
</dbReference>
<feature type="region of interest" description="Disordered" evidence="1">
    <location>
        <begin position="48"/>
        <end position="74"/>
    </location>
</feature>